<keyword evidence="3" id="KW-1185">Reference proteome</keyword>
<dbReference type="PROSITE" id="PS50013">
    <property type="entry name" value="CHROMO_2"/>
    <property type="match status" value="1"/>
</dbReference>
<dbReference type="CDD" id="cd00024">
    <property type="entry name" value="CD_CSD"/>
    <property type="match status" value="1"/>
</dbReference>
<name>A0A6J8A1F7_MYTCO</name>
<feature type="domain" description="Chromo" evidence="1">
    <location>
        <begin position="125"/>
        <end position="165"/>
    </location>
</feature>
<accession>A0A6J8A1F7</accession>
<evidence type="ECO:0000313" key="3">
    <source>
        <dbReference type="Proteomes" id="UP000507470"/>
    </source>
</evidence>
<dbReference type="Gene3D" id="2.40.50.40">
    <property type="match status" value="1"/>
</dbReference>
<dbReference type="AlphaFoldDB" id="A0A6J8A1F7"/>
<dbReference type="InterPro" id="IPR016197">
    <property type="entry name" value="Chromo-like_dom_sf"/>
</dbReference>
<dbReference type="PANTHER" id="PTHR46585:SF1">
    <property type="entry name" value="CHROMO DOMAIN-CONTAINING PROTEIN"/>
    <property type="match status" value="1"/>
</dbReference>
<protein>
    <recommendedName>
        <fullName evidence="1">Chromo domain-containing protein</fullName>
    </recommendedName>
</protein>
<sequence>MSSLNYEDYLHKIWHDPKHAATFTGSDISYNIVKQEGKIKIGRLKIKQWLQDQDSYSLSRSITYNHPFQFGYQLKWTEEIFKIRRGYFRQNLTLYLVSDLHNDPIEGSFYQSEVQKERKGGDVKWKIEKLLKDEKRNGTLQALLRWLGYPKKFDSWIPVADIQNE</sequence>
<dbReference type="EMBL" id="CACVKT020000475">
    <property type="protein sequence ID" value="CAC5359402.1"/>
    <property type="molecule type" value="Genomic_DNA"/>
</dbReference>
<dbReference type="SUPFAM" id="SSF54160">
    <property type="entry name" value="Chromo domain-like"/>
    <property type="match status" value="1"/>
</dbReference>
<dbReference type="InterPro" id="IPR000953">
    <property type="entry name" value="Chromo/chromo_shadow_dom"/>
</dbReference>
<dbReference type="PANTHER" id="PTHR46585">
    <property type="entry name" value="INTEGRASE CORE DOMAIN CONTAINING PROTEIN"/>
    <property type="match status" value="1"/>
</dbReference>
<gene>
    <name evidence="2" type="ORF">MCOR_2260</name>
</gene>
<evidence type="ECO:0000259" key="1">
    <source>
        <dbReference type="PROSITE" id="PS50013"/>
    </source>
</evidence>
<evidence type="ECO:0000313" key="2">
    <source>
        <dbReference type="EMBL" id="CAC5359402.1"/>
    </source>
</evidence>
<proteinExistence type="predicted"/>
<reference evidence="2 3" key="1">
    <citation type="submission" date="2020-06" db="EMBL/GenBank/DDBJ databases">
        <authorList>
            <person name="Li R."/>
            <person name="Bekaert M."/>
        </authorList>
    </citation>
    <scope>NUCLEOTIDE SEQUENCE [LARGE SCALE GENOMIC DNA]</scope>
    <source>
        <strain evidence="3">wild</strain>
    </source>
</reference>
<dbReference type="OrthoDB" id="6282662at2759"/>
<dbReference type="Proteomes" id="UP000507470">
    <property type="component" value="Unassembled WGS sequence"/>
</dbReference>
<organism evidence="2 3">
    <name type="scientific">Mytilus coruscus</name>
    <name type="common">Sea mussel</name>
    <dbReference type="NCBI Taxonomy" id="42192"/>
    <lineage>
        <taxon>Eukaryota</taxon>
        <taxon>Metazoa</taxon>
        <taxon>Spiralia</taxon>
        <taxon>Lophotrochozoa</taxon>
        <taxon>Mollusca</taxon>
        <taxon>Bivalvia</taxon>
        <taxon>Autobranchia</taxon>
        <taxon>Pteriomorphia</taxon>
        <taxon>Mytilida</taxon>
        <taxon>Mytiloidea</taxon>
        <taxon>Mytilidae</taxon>
        <taxon>Mytilinae</taxon>
        <taxon>Mytilus</taxon>
    </lineage>
</organism>